<reference evidence="1" key="1">
    <citation type="submission" date="2022-12" db="EMBL/GenBank/DDBJ databases">
        <title>Genome Sequence of Lasiodiplodia mahajangana.</title>
        <authorList>
            <person name="Buettner E."/>
        </authorList>
    </citation>
    <scope>NUCLEOTIDE SEQUENCE</scope>
    <source>
        <strain evidence="1">VT137</strain>
    </source>
</reference>
<dbReference type="EMBL" id="JAPUUL010000012">
    <property type="protein sequence ID" value="KAJ8133455.1"/>
    <property type="molecule type" value="Genomic_DNA"/>
</dbReference>
<accession>A0ACC2K123</accession>
<organism evidence="1 2">
    <name type="scientific">Lasiodiplodia mahajangana</name>
    <dbReference type="NCBI Taxonomy" id="1108764"/>
    <lineage>
        <taxon>Eukaryota</taxon>
        <taxon>Fungi</taxon>
        <taxon>Dikarya</taxon>
        <taxon>Ascomycota</taxon>
        <taxon>Pezizomycotina</taxon>
        <taxon>Dothideomycetes</taxon>
        <taxon>Dothideomycetes incertae sedis</taxon>
        <taxon>Botryosphaeriales</taxon>
        <taxon>Botryosphaeriaceae</taxon>
        <taxon>Lasiodiplodia</taxon>
    </lineage>
</organism>
<protein>
    <submittedName>
        <fullName evidence="1">Uncharacterized protein</fullName>
    </submittedName>
</protein>
<evidence type="ECO:0000313" key="1">
    <source>
        <dbReference type="EMBL" id="KAJ8133455.1"/>
    </source>
</evidence>
<evidence type="ECO:0000313" key="2">
    <source>
        <dbReference type="Proteomes" id="UP001153332"/>
    </source>
</evidence>
<name>A0ACC2K123_9PEZI</name>
<dbReference type="Proteomes" id="UP001153332">
    <property type="component" value="Unassembled WGS sequence"/>
</dbReference>
<keyword evidence="2" id="KW-1185">Reference proteome</keyword>
<gene>
    <name evidence="1" type="ORF">O1611_g168</name>
</gene>
<sequence length="344" mass="37424">MHIRTLLRRGRRQQIVEHMPANMSTNIDELVAATGAAKVDIVFVPGLGEQPLDPWTASEGQTLWPKDFLPEDVEHARILVLNFQYDPKQPIEKYAGDFCAILHRLRVKSNTTDIPIICVAHSLGGVIPAEVLVTGHASPEKSPLKEICQKIQGLMFFGTPFQGSKSRLFSEVVESLASQYDVSLDNLTEQTKILCEPFAQALNRHLEENKQASAVTFYEACTGPRVVDKTAGTIAFPNTEVGPKANALYSNNRDMAKFDDREDNFYKLVSGALKRMATVKGTDDKESGAARSIHVGGNAETVVGNNWIGDSLRGSGPVTKGNVGQIHMHGSPTRPGSKSDGSGS</sequence>
<proteinExistence type="predicted"/>
<comment type="caution">
    <text evidence="1">The sequence shown here is derived from an EMBL/GenBank/DDBJ whole genome shotgun (WGS) entry which is preliminary data.</text>
</comment>